<accession>C7XWS5</accession>
<evidence type="ECO:0000256" key="2">
    <source>
        <dbReference type="ARBA" id="ARBA00022692"/>
    </source>
</evidence>
<comment type="similarity">
    <text evidence="5">Belongs to the 4-toluene sulfonate uptake permease (TSUP) (TC 2.A.102) family.</text>
</comment>
<dbReference type="STRING" id="575594.HMPREF0501_01078"/>
<name>C7XWS5_9LACO</name>
<dbReference type="PANTHER" id="PTHR43483">
    <property type="entry name" value="MEMBRANE TRANSPORTER PROTEIN HI_0806-RELATED"/>
    <property type="match status" value="1"/>
</dbReference>
<dbReference type="OrthoDB" id="357960at2"/>
<dbReference type="HOGENOM" id="CLU_040170_0_0_9"/>
<feature type="transmembrane region" description="Helical" evidence="5">
    <location>
        <begin position="6"/>
        <end position="24"/>
    </location>
</feature>
<dbReference type="InterPro" id="IPR002781">
    <property type="entry name" value="TM_pro_TauE-like"/>
</dbReference>
<dbReference type="RefSeq" id="WP_006916924.1">
    <property type="nucleotide sequence ID" value="NZ_GG698804.1"/>
</dbReference>
<feature type="transmembrane region" description="Helical" evidence="5">
    <location>
        <begin position="36"/>
        <end position="56"/>
    </location>
</feature>
<dbReference type="Pfam" id="PF01925">
    <property type="entry name" value="TauE"/>
    <property type="match status" value="2"/>
</dbReference>
<dbReference type="GO" id="GO:0005886">
    <property type="term" value="C:plasma membrane"/>
    <property type="evidence" value="ECO:0007669"/>
    <property type="project" value="UniProtKB-SubCell"/>
</dbReference>
<gene>
    <name evidence="6" type="ORF">HMPREF0501_01078</name>
</gene>
<feature type="transmembrane region" description="Helical" evidence="5">
    <location>
        <begin position="211"/>
        <end position="231"/>
    </location>
</feature>
<feature type="transmembrane region" description="Helical" evidence="5">
    <location>
        <begin position="237"/>
        <end position="259"/>
    </location>
</feature>
<feature type="transmembrane region" description="Helical" evidence="5">
    <location>
        <begin position="171"/>
        <end position="204"/>
    </location>
</feature>
<keyword evidence="3 5" id="KW-1133">Transmembrane helix</keyword>
<dbReference type="Proteomes" id="UP000003987">
    <property type="component" value="Unassembled WGS sequence"/>
</dbReference>
<organism evidence="6 7">
    <name type="scientific">Limosilactobacillus coleohominis 101-4-CHN</name>
    <dbReference type="NCBI Taxonomy" id="575594"/>
    <lineage>
        <taxon>Bacteria</taxon>
        <taxon>Bacillati</taxon>
        <taxon>Bacillota</taxon>
        <taxon>Bacilli</taxon>
        <taxon>Lactobacillales</taxon>
        <taxon>Lactobacillaceae</taxon>
        <taxon>Limosilactobacillus</taxon>
    </lineage>
</organism>
<dbReference type="AlphaFoldDB" id="C7XWS5"/>
<comment type="subcellular location">
    <subcellularLocation>
        <location evidence="5">Cell membrane</location>
        <topology evidence="5">Multi-pass membrane protein</topology>
    </subcellularLocation>
    <subcellularLocation>
        <location evidence="1">Membrane</location>
        <topology evidence="1">Multi-pass membrane protein</topology>
    </subcellularLocation>
</comment>
<feature type="transmembrane region" description="Helical" evidence="5">
    <location>
        <begin position="266"/>
        <end position="283"/>
    </location>
</feature>
<protein>
    <recommendedName>
        <fullName evidence="5">Probable membrane transporter protein</fullName>
    </recommendedName>
</protein>
<keyword evidence="7" id="KW-1185">Reference proteome</keyword>
<feature type="transmembrane region" description="Helical" evidence="5">
    <location>
        <begin position="138"/>
        <end position="159"/>
    </location>
</feature>
<evidence type="ECO:0000256" key="3">
    <source>
        <dbReference type="ARBA" id="ARBA00022989"/>
    </source>
</evidence>
<proteinExistence type="inferred from homology"/>
<keyword evidence="2 5" id="KW-0812">Transmembrane</keyword>
<reference evidence="6 7" key="1">
    <citation type="submission" date="2009-06" db="EMBL/GenBank/DDBJ databases">
        <title>The Genome Sequence of Lactobacillus coleohominis strain 101-4-CHN.</title>
        <authorList>
            <consortium name="The Broad Institute Genome Sequencing Platform"/>
            <person name="Ward D."/>
            <person name="Young S.K."/>
            <person name="Zeng Q."/>
            <person name="Koehrsen M."/>
            <person name="Alvarado L."/>
            <person name="Berlin A."/>
            <person name="Borenstein D."/>
            <person name="Chen Z."/>
            <person name="Engels R."/>
            <person name="Freedman E."/>
            <person name="Gellesch M."/>
            <person name="Goldberg J."/>
            <person name="Griggs A."/>
            <person name="Gujja S."/>
            <person name="Heiman D."/>
            <person name="Hepburn T."/>
            <person name="Howarth C."/>
            <person name="Jen D."/>
            <person name="Larson L."/>
            <person name="Lewis B."/>
            <person name="Mehta T."/>
            <person name="Park D."/>
            <person name="Pearson M."/>
            <person name="Roberts A."/>
            <person name="Saif S."/>
            <person name="Shea T."/>
            <person name="Shenoy N."/>
            <person name="Sisk P."/>
            <person name="Stolte C."/>
            <person name="Sykes S."/>
            <person name="Walk T."/>
            <person name="White J."/>
            <person name="Yandava C."/>
            <person name="Liu Y."/>
            <person name="Xu Q."/>
            <person name="Lander E."/>
            <person name="Nusbaum C."/>
            <person name="Galagan J."/>
            <person name="Birren B."/>
        </authorList>
    </citation>
    <scope>NUCLEOTIDE SEQUENCE [LARGE SCALE GENOMIC DNA]</scope>
    <source>
        <strain evidence="6 7">101-4-CHN</strain>
    </source>
</reference>
<evidence type="ECO:0000256" key="4">
    <source>
        <dbReference type="ARBA" id="ARBA00023136"/>
    </source>
</evidence>
<sequence>MILKIILGLVFVCILWLAIEIFIHAKKDPMSRPLKFNLIGFLIGLITDFGDTLGIGNFGTTTTLYRFTNYIPDERKLPGTLNAIQAIPTMTESFFFLTAVPVELTTLIPMVIAAVVGAYSGSRIVVRWETAMIQKVMAIALTITSLLMLANKMGWIALIATNNSAYGLHGWLLVIGIVGNFILGVLMTAGVGLYAPCMVLVYLLGMKPIAAFPIMMLSCALLMPVASYNFIQEERVSYRGVFGFLIGGILGVYIAATFVKSLPMKVLTWLIVLVCLWTALQLYRSSVTNQNKY</sequence>
<keyword evidence="4 5" id="KW-0472">Membrane</keyword>
<dbReference type="EMBL" id="GG698804">
    <property type="protein sequence ID" value="EEU30073.1"/>
    <property type="molecule type" value="Genomic_DNA"/>
</dbReference>
<evidence type="ECO:0000313" key="7">
    <source>
        <dbReference type="Proteomes" id="UP000003987"/>
    </source>
</evidence>
<dbReference type="PANTHER" id="PTHR43483:SF3">
    <property type="entry name" value="MEMBRANE TRANSPORTER PROTEIN HI_0806-RELATED"/>
    <property type="match status" value="1"/>
</dbReference>
<dbReference type="eggNOG" id="COG0730">
    <property type="taxonomic scope" value="Bacteria"/>
</dbReference>
<evidence type="ECO:0000256" key="5">
    <source>
        <dbReference type="RuleBase" id="RU363041"/>
    </source>
</evidence>
<keyword evidence="5" id="KW-1003">Cell membrane</keyword>
<evidence type="ECO:0000256" key="1">
    <source>
        <dbReference type="ARBA" id="ARBA00004141"/>
    </source>
</evidence>
<evidence type="ECO:0000313" key="6">
    <source>
        <dbReference type="EMBL" id="EEU30073.1"/>
    </source>
</evidence>